<feature type="signal peptide" evidence="13">
    <location>
        <begin position="1"/>
        <end position="19"/>
    </location>
</feature>
<feature type="active site" description="Charge relay system" evidence="12">
    <location>
        <position position="485"/>
    </location>
</feature>
<evidence type="ECO:0000256" key="8">
    <source>
        <dbReference type="ARBA" id="ARBA00022801"/>
    </source>
</evidence>
<evidence type="ECO:0000259" key="14">
    <source>
        <dbReference type="PROSITE" id="PS51695"/>
    </source>
</evidence>
<dbReference type="EC" id="3.4.14.10" evidence="5"/>
<reference evidence="15" key="1">
    <citation type="submission" date="2020-11" db="EMBL/GenBank/DDBJ databases">
        <authorList>
            <person name="Koelle M."/>
            <person name="Horta M.A.C."/>
            <person name="Nowrousian M."/>
            <person name="Ohm R.A."/>
            <person name="Benz P."/>
            <person name="Pilgard A."/>
        </authorList>
    </citation>
    <scope>NUCLEOTIDE SEQUENCE</scope>
    <source>
        <strain evidence="15">FPRL280</strain>
    </source>
</reference>
<gene>
    <name evidence="15" type="ORF">IEO21_03858</name>
</gene>
<evidence type="ECO:0000256" key="12">
    <source>
        <dbReference type="PROSITE-ProRule" id="PRU01032"/>
    </source>
</evidence>
<keyword evidence="6 12" id="KW-0645">Protease</keyword>
<dbReference type="CDD" id="cd11377">
    <property type="entry name" value="Pro-peptidase_S53"/>
    <property type="match status" value="1"/>
</dbReference>
<feature type="chain" id="PRO_5034749050" description="tripeptidyl-peptidase II" evidence="13">
    <location>
        <begin position="20"/>
        <end position="569"/>
    </location>
</feature>
<comment type="function">
    <text evidence="3">Secreted tripeptidyl-peptidase which degrades proteins at acidic pHs and is involved in virulence.</text>
</comment>
<evidence type="ECO:0000313" key="15">
    <source>
        <dbReference type="EMBL" id="KAF9816778.1"/>
    </source>
</evidence>
<comment type="cofactor">
    <cofactor evidence="2">
        <name>Ca(2+)</name>
        <dbReference type="ChEBI" id="CHEBI:29108"/>
    </cofactor>
</comment>
<dbReference type="Pfam" id="PF00082">
    <property type="entry name" value="Peptidase_S8"/>
    <property type="match status" value="1"/>
</dbReference>
<evidence type="ECO:0000256" key="2">
    <source>
        <dbReference type="ARBA" id="ARBA00001913"/>
    </source>
</evidence>
<dbReference type="PROSITE" id="PS51695">
    <property type="entry name" value="SEDOLISIN"/>
    <property type="match status" value="1"/>
</dbReference>
<dbReference type="SUPFAM" id="SSF54897">
    <property type="entry name" value="Protease propeptides/inhibitors"/>
    <property type="match status" value="1"/>
</dbReference>
<keyword evidence="13" id="KW-0732">Signal</keyword>
<keyword evidence="8 12" id="KW-0378">Hydrolase</keyword>
<dbReference type="GO" id="GO:0008240">
    <property type="term" value="F:tripeptidyl-peptidase activity"/>
    <property type="evidence" value="ECO:0007669"/>
    <property type="project" value="UniProtKB-EC"/>
</dbReference>
<keyword evidence="9 12" id="KW-0720">Serine protease</keyword>
<evidence type="ECO:0000256" key="11">
    <source>
        <dbReference type="ARBA" id="ARBA00023145"/>
    </source>
</evidence>
<organism evidence="15 16">
    <name type="scientific">Rhodonia placenta</name>
    <dbReference type="NCBI Taxonomy" id="104341"/>
    <lineage>
        <taxon>Eukaryota</taxon>
        <taxon>Fungi</taxon>
        <taxon>Dikarya</taxon>
        <taxon>Basidiomycota</taxon>
        <taxon>Agaricomycotina</taxon>
        <taxon>Agaricomycetes</taxon>
        <taxon>Polyporales</taxon>
        <taxon>Adustoporiaceae</taxon>
        <taxon>Rhodonia</taxon>
    </lineage>
</organism>
<evidence type="ECO:0000256" key="7">
    <source>
        <dbReference type="ARBA" id="ARBA00022723"/>
    </source>
</evidence>
<comment type="catalytic activity">
    <reaction evidence="1">
        <text>Release of an N-terminal tripeptide from a polypeptide.</text>
        <dbReference type="EC" id="3.4.14.10"/>
    </reaction>
</comment>
<evidence type="ECO:0000256" key="13">
    <source>
        <dbReference type="SAM" id="SignalP"/>
    </source>
</evidence>
<dbReference type="InterPro" id="IPR000209">
    <property type="entry name" value="Peptidase_S8/S53_dom"/>
</dbReference>
<protein>
    <recommendedName>
        <fullName evidence="5">tripeptidyl-peptidase II</fullName>
        <ecNumber evidence="5">3.4.14.10</ecNumber>
    </recommendedName>
</protein>
<accession>A0A8H7U3I2</accession>
<dbReference type="EMBL" id="JADOXO010000052">
    <property type="protein sequence ID" value="KAF9816778.1"/>
    <property type="molecule type" value="Genomic_DNA"/>
</dbReference>
<dbReference type="PANTHER" id="PTHR14218">
    <property type="entry name" value="PROTEASE S8 TRIPEPTIDYL PEPTIDASE I CLN2"/>
    <property type="match status" value="1"/>
</dbReference>
<keyword evidence="10" id="KW-0106">Calcium</keyword>
<evidence type="ECO:0000256" key="9">
    <source>
        <dbReference type="ARBA" id="ARBA00022825"/>
    </source>
</evidence>
<evidence type="ECO:0000313" key="16">
    <source>
        <dbReference type="Proteomes" id="UP000639403"/>
    </source>
</evidence>
<evidence type="ECO:0000256" key="1">
    <source>
        <dbReference type="ARBA" id="ARBA00001910"/>
    </source>
</evidence>
<dbReference type="InterPro" id="IPR030400">
    <property type="entry name" value="Sedolisin_dom"/>
</dbReference>
<dbReference type="Gene3D" id="3.40.50.200">
    <property type="entry name" value="Peptidase S8/S53 domain"/>
    <property type="match status" value="1"/>
</dbReference>
<evidence type="ECO:0000256" key="4">
    <source>
        <dbReference type="ARBA" id="ARBA00004239"/>
    </source>
</evidence>
<dbReference type="InterPro" id="IPR036852">
    <property type="entry name" value="Peptidase_S8/S53_dom_sf"/>
</dbReference>
<feature type="active site" description="Charge relay system" evidence="12">
    <location>
        <position position="291"/>
    </location>
</feature>
<dbReference type="GO" id="GO:0006508">
    <property type="term" value="P:proteolysis"/>
    <property type="evidence" value="ECO:0007669"/>
    <property type="project" value="UniProtKB-KW"/>
</dbReference>
<dbReference type="AlphaFoldDB" id="A0A8H7U3I2"/>
<dbReference type="SUPFAM" id="SSF52743">
    <property type="entry name" value="Subtilisin-like"/>
    <property type="match status" value="1"/>
</dbReference>
<sequence>MRFHTLFSVLFGCYGLVSGRVFSRNFQLHEARDAAPSGFVLSGPADSDATIRLRIALVQNNVDGLVDALYSVSDPTSESYGQHLSRDEAASFVAPASESTSAVQAWLNENGLNADVLSPAGDWLGVDVPSSTANYLLSANFSVFTHEQTGLQTIRTLAYSIPAELTAHIDFVHPTTTFPSGTGHAPVFVSSTSTSTSPVQRSDNTSAVCGSGNMPVTPWCLQYIYNIPSDPANSTSNGIAVTAYGGAIPQESDLQRFLTEYRPDMSNSTTFTFQSVNGGNSTSNNSQLNVEANLDVQYAIGLATGVPVTFLSVGGEFDDALLDTANYLLSLESPPPVVATSYGDNENAISQKLAYNLCNAYAQLGARGVSVIFASGDGGVSGNKNSECTTFVPTFPSGCPYVTSVGATTLLPNEQAAAFSSGGFSNYWPQPSYQSAAVSAFLTQLGGNSSGLYNASGRAFPDVAAYGTLYDIYNSRAALEVSGTSAAVPTVASIVALLNDRLLTAGRATLGWLNPWLYGAASGAFASVTAGNNLACSGGTTGFYATSGWDPITGLGTPDFDKLLTAAGL</sequence>
<comment type="subcellular location">
    <subcellularLocation>
        <location evidence="4">Secreted</location>
        <location evidence="4">Extracellular space</location>
    </subcellularLocation>
</comment>
<evidence type="ECO:0000256" key="10">
    <source>
        <dbReference type="ARBA" id="ARBA00022837"/>
    </source>
</evidence>
<dbReference type="GO" id="GO:0004252">
    <property type="term" value="F:serine-type endopeptidase activity"/>
    <property type="evidence" value="ECO:0007669"/>
    <property type="project" value="UniProtKB-UniRule"/>
</dbReference>
<feature type="domain" description="Peptidase S53" evidence="14">
    <location>
        <begin position="215"/>
        <end position="569"/>
    </location>
</feature>
<evidence type="ECO:0000256" key="5">
    <source>
        <dbReference type="ARBA" id="ARBA00012462"/>
    </source>
</evidence>
<name>A0A8H7U3I2_9APHY</name>
<proteinExistence type="predicted"/>
<comment type="caution">
    <text evidence="15">The sequence shown here is derived from an EMBL/GenBank/DDBJ whole genome shotgun (WGS) entry which is preliminary data.</text>
</comment>
<reference evidence="15" key="2">
    <citation type="journal article" name="Front. Microbiol.">
        <title>Degradative Capacity of Two Strains of Rhodonia placenta: From Phenotype to Genotype.</title>
        <authorList>
            <person name="Kolle M."/>
            <person name="Horta M.A.C."/>
            <person name="Nowrousian M."/>
            <person name="Ohm R.A."/>
            <person name="Benz J.P."/>
            <person name="Pilgard A."/>
        </authorList>
    </citation>
    <scope>NUCLEOTIDE SEQUENCE</scope>
    <source>
        <strain evidence="15">FPRL280</strain>
    </source>
</reference>
<evidence type="ECO:0000256" key="6">
    <source>
        <dbReference type="ARBA" id="ARBA00022670"/>
    </source>
</evidence>
<dbReference type="SMART" id="SM00944">
    <property type="entry name" value="Pro-kuma_activ"/>
    <property type="match status" value="1"/>
</dbReference>
<dbReference type="CDD" id="cd04056">
    <property type="entry name" value="Peptidases_S53"/>
    <property type="match status" value="1"/>
</dbReference>
<keyword evidence="11" id="KW-0865">Zymogen</keyword>
<dbReference type="InterPro" id="IPR015366">
    <property type="entry name" value="S53_propep"/>
</dbReference>
<dbReference type="Pfam" id="PF09286">
    <property type="entry name" value="Pro-kuma_activ"/>
    <property type="match status" value="1"/>
</dbReference>
<evidence type="ECO:0000256" key="3">
    <source>
        <dbReference type="ARBA" id="ARBA00002451"/>
    </source>
</evidence>
<dbReference type="PANTHER" id="PTHR14218:SF15">
    <property type="entry name" value="TRIPEPTIDYL-PEPTIDASE 1"/>
    <property type="match status" value="1"/>
</dbReference>
<dbReference type="GO" id="GO:0046872">
    <property type="term" value="F:metal ion binding"/>
    <property type="evidence" value="ECO:0007669"/>
    <property type="project" value="UniProtKB-KW"/>
</dbReference>
<dbReference type="GO" id="GO:0005576">
    <property type="term" value="C:extracellular region"/>
    <property type="evidence" value="ECO:0007669"/>
    <property type="project" value="UniProtKB-SubCell"/>
</dbReference>
<dbReference type="Proteomes" id="UP000639403">
    <property type="component" value="Unassembled WGS sequence"/>
</dbReference>
<keyword evidence="7" id="KW-0479">Metal-binding</keyword>
<comment type="caution">
    <text evidence="12">Lacks conserved residue(s) required for the propagation of feature annotation.</text>
</comment>
<feature type="active site" description="Charge relay system" evidence="12">
    <location>
        <position position="295"/>
    </location>
</feature>
<dbReference type="InterPro" id="IPR050819">
    <property type="entry name" value="Tripeptidyl-peptidase_I"/>
</dbReference>